<feature type="transmembrane region" description="Helical" evidence="1">
    <location>
        <begin position="132"/>
        <end position="154"/>
    </location>
</feature>
<protein>
    <submittedName>
        <fullName evidence="2">Uncharacterized protein</fullName>
    </submittedName>
</protein>
<evidence type="ECO:0000313" key="3">
    <source>
        <dbReference type="Proteomes" id="UP000248889"/>
    </source>
</evidence>
<evidence type="ECO:0000256" key="1">
    <source>
        <dbReference type="SAM" id="Phobius"/>
    </source>
</evidence>
<evidence type="ECO:0000313" key="2">
    <source>
        <dbReference type="EMBL" id="RAG82620.1"/>
    </source>
</evidence>
<feature type="transmembrane region" description="Helical" evidence="1">
    <location>
        <begin position="36"/>
        <end position="52"/>
    </location>
</feature>
<keyword evidence="3" id="KW-1185">Reference proteome</keyword>
<gene>
    <name evidence="2" type="ORF">DN069_26220</name>
</gene>
<keyword evidence="1" id="KW-0812">Transmembrane</keyword>
<feature type="transmembrane region" description="Helical" evidence="1">
    <location>
        <begin position="73"/>
        <end position="97"/>
    </location>
</feature>
<sequence>MVAENLKEQLYATLTVMAVTLGLTRAEHLSHGSAALAVTATALGLWLATVIADQQAHNVVYGALARGAELRRLLYVSGPLLGCALTPLLLIGLSALGALSLTAALYTSTWLGAAALFVWGCAGGLRMGASRLAAVVVGLLDLGVGAVVVVIKLASGH</sequence>
<dbReference type="Proteomes" id="UP000248889">
    <property type="component" value="Unassembled WGS sequence"/>
</dbReference>
<keyword evidence="1" id="KW-0472">Membrane</keyword>
<proteinExistence type="predicted"/>
<dbReference type="EMBL" id="QKYN01000110">
    <property type="protein sequence ID" value="RAG82620.1"/>
    <property type="molecule type" value="Genomic_DNA"/>
</dbReference>
<comment type="caution">
    <text evidence="2">The sequence shown here is derived from an EMBL/GenBank/DDBJ whole genome shotgun (WGS) entry which is preliminary data.</text>
</comment>
<feature type="transmembrane region" description="Helical" evidence="1">
    <location>
        <begin position="103"/>
        <end position="125"/>
    </location>
</feature>
<accession>A0A2X0K5S4</accession>
<keyword evidence="1" id="KW-1133">Transmembrane helix</keyword>
<name>A0A2X0K5S4_9ACTN</name>
<dbReference type="AlphaFoldDB" id="A0A2X0K5S4"/>
<reference evidence="2 3" key="1">
    <citation type="submission" date="2018-06" db="EMBL/GenBank/DDBJ databases">
        <title>Streptacidiphilus pinicola sp. nov., isolated from pine grove soil.</title>
        <authorList>
            <person name="Roh S.G."/>
            <person name="Park S."/>
            <person name="Kim M.-K."/>
            <person name="Yun B.-R."/>
            <person name="Park J."/>
            <person name="Kim M.J."/>
            <person name="Kim Y.S."/>
            <person name="Kim S.B."/>
        </authorList>
    </citation>
    <scope>NUCLEOTIDE SEQUENCE [LARGE SCALE GENOMIC DNA]</scope>
    <source>
        <strain evidence="2 3">MMS16-CNU450</strain>
    </source>
</reference>
<dbReference type="OrthoDB" id="4259386at2"/>
<organism evidence="2 3">
    <name type="scientific">Streptacidiphilus pinicola</name>
    <dbReference type="NCBI Taxonomy" id="2219663"/>
    <lineage>
        <taxon>Bacteria</taxon>
        <taxon>Bacillati</taxon>
        <taxon>Actinomycetota</taxon>
        <taxon>Actinomycetes</taxon>
        <taxon>Kitasatosporales</taxon>
        <taxon>Streptomycetaceae</taxon>
        <taxon>Streptacidiphilus</taxon>
    </lineage>
</organism>